<organism evidence="9 10">
    <name type="scientific">Roseburia intestinalis</name>
    <dbReference type="NCBI Taxonomy" id="166486"/>
    <lineage>
        <taxon>Bacteria</taxon>
        <taxon>Bacillati</taxon>
        <taxon>Bacillota</taxon>
        <taxon>Clostridia</taxon>
        <taxon>Lachnospirales</taxon>
        <taxon>Lachnospiraceae</taxon>
        <taxon>Roseburia</taxon>
    </lineage>
</organism>
<dbReference type="GO" id="GO:0043565">
    <property type="term" value="F:sequence-specific DNA binding"/>
    <property type="evidence" value="ECO:0007669"/>
    <property type="project" value="InterPro"/>
</dbReference>
<keyword evidence="4" id="KW-0804">Transcription</keyword>
<dbReference type="Pfam" id="PF00072">
    <property type="entry name" value="Response_reg"/>
    <property type="match status" value="1"/>
</dbReference>
<dbReference type="InterPro" id="IPR020449">
    <property type="entry name" value="Tscrpt_reg_AraC-type_HTH"/>
</dbReference>
<feature type="domain" description="Response regulatory" evidence="8">
    <location>
        <begin position="3"/>
        <end position="122"/>
    </location>
</feature>
<dbReference type="Proteomes" id="UP000095350">
    <property type="component" value="Unassembled WGS sequence"/>
</dbReference>
<dbReference type="CDD" id="cd17536">
    <property type="entry name" value="REC_YesN-like"/>
    <property type="match status" value="1"/>
</dbReference>
<evidence type="ECO:0000256" key="4">
    <source>
        <dbReference type="ARBA" id="ARBA00023163"/>
    </source>
</evidence>
<dbReference type="SUPFAM" id="SSF52172">
    <property type="entry name" value="CheY-like"/>
    <property type="match status" value="1"/>
</dbReference>
<dbReference type="PROSITE" id="PS01124">
    <property type="entry name" value="HTH_ARAC_FAMILY_2"/>
    <property type="match status" value="1"/>
</dbReference>
<dbReference type="SMART" id="SM00342">
    <property type="entry name" value="HTH_ARAC"/>
    <property type="match status" value="1"/>
</dbReference>
<feature type="modified residue" description="4-aspartylphosphate" evidence="6">
    <location>
        <position position="55"/>
    </location>
</feature>
<dbReference type="InterPro" id="IPR001789">
    <property type="entry name" value="Sig_transdc_resp-reg_receiver"/>
</dbReference>
<dbReference type="SUPFAM" id="SSF46689">
    <property type="entry name" value="Homeodomain-like"/>
    <property type="match status" value="2"/>
</dbReference>
<dbReference type="Pfam" id="PF12833">
    <property type="entry name" value="HTH_18"/>
    <property type="match status" value="1"/>
</dbReference>
<dbReference type="PANTHER" id="PTHR43280">
    <property type="entry name" value="ARAC-FAMILY TRANSCRIPTIONAL REGULATOR"/>
    <property type="match status" value="1"/>
</dbReference>
<comment type="function">
    <text evidence="5">May play the central regulatory role in sporulation. It may be an element of the effector pathway responsible for the activation of sporulation genes in response to nutritional stress. Spo0A may act in concert with spo0H (a sigma factor) to control the expression of some genes that are critical to the sporulation process.</text>
</comment>
<evidence type="ECO:0000256" key="5">
    <source>
        <dbReference type="ARBA" id="ARBA00024867"/>
    </source>
</evidence>
<dbReference type="PANTHER" id="PTHR43280:SF28">
    <property type="entry name" value="HTH-TYPE TRANSCRIPTIONAL ACTIVATOR RHAS"/>
    <property type="match status" value="1"/>
</dbReference>
<dbReference type="PROSITE" id="PS00041">
    <property type="entry name" value="HTH_ARAC_FAMILY_1"/>
    <property type="match status" value="1"/>
</dbReference>
<dbReference type="Gene3D" id="3.40.50.2300">
    <property type="match status" value="1"/>
</dbReference>
<keyword evidence="3" id="KW-0238">DNA-binding</keyword>
<dbReference type="PaxDb" id="166486-ERS852572_00871"/>
<keyword evidence="2" id="KW-0805">Transcription regulation</keyword>
<evidence type="ECO:0000256" key="3">
    <source>
        <dbReference type="ARBA" id="ARBA00023125"/>
    </source>
</evidence>
<dbReference type="InterPro" id="IPR009057">
    <property type="entry name" value="Homeodomain-like_sf"/>
</dbReference>
<evidence type="ECO:0000256" key="1">
    <source>
        <dbReference type="ARBA" id="ARBA00018672"/>
    </source>
</evidence>
<dbReference type="GO" id="GO:0000160">
    <property type="term" value="P:phosphorelay signal transduction system"/>
    <property type="evidence" value="ECO:0007669"/>
    <property type="project" value="InterPro"/>
</dbReference>
<dbReference type="RefSeq" id="WP_055193441.1">
    <property type="nucleotide sequence ID" value="NZ_CABIYH010000005.1"/>
</dbReference>
<evidence type="ECO:0000256" key="6">
    <source>
        <dbReference type="PROSITE-ProRule" id="PRU00169"/>
    </source>
</evidence>
<dbReference type="Gene3D" id="1.10.10.60">
    <property type="entry name" value="Homeodomain-like"/>
    <property type="match status" value="2"/>
</dbReference>
<dbReference type="PRINTS" id="PR00032">
    <property type="entry name" value="HTHARAC"/>
</dbReference>
<dbReference type="InterPro" id="IPR018060">
    <property type="entry name" value="HTH_AraC"/>
</dbReference>
<dbReference type="SMART" id="SM00448">
    <property type="entry name" value="REC"/>
    <property type="match status" value="1"/>
</dbReference>
<protein>
    <recommendedName>
        <fullName evidence="1">Stage 0 sporulation protein A homolog</fullName>
    </recommendedName>
</protein>
<evidence type="ECO:0000313" key="10">
    <source>
        <dbReference type="Proteomes" id="UP000095350"/>
    </source>
</evidence>
<feature type="domain" description="HTH araC/xylS-type" evidence="7">
    <location>
        <begin position="380"/>
        <end position="478"/>
    </location>
</feature>
<proteinExistence type="predicted"/>
<dbReference type="GO" id="GO:0003700">
    <property type="term" value="F:DNA-binding transcription factor activity"/>
    <property type="evidence" value="ECO:0007669"/>
    <property type="project" value="InterPro"/>
</dbReference>
<evidence type="ECO:0000259" key="7">
    <source>
        <dbReference type="PROSITE" id="PS01124"/>
    </source>
</evidence>
<gene>
    <name evidence="9" type="ORF">ERS852572_00871</name>
</gene>
<evidence type="ECO:0000256" key="2">
    <source>
        <dbReference type="ARBA" id="ARBA00023015"/>
    </source>
</evidence>
<dbReference type="STRING" id="166486.ERS852572_00871"/>
<accession>A0A173S9A2</accession>
<dbReference type="PROSITE" id="PS50110">
    <property type="entry name" value="RESPONSE_REGULATORY"/>
    <property type="match status" value="1"/>
</dbReference>
<reference evidence="9 10" key="1">
    <citation type="submission" date="2015-09" db="EMBL/GenBank/DDBJ databases">
        <authorList>
            <consortium name="Pathogen Informatics"/>
        </authorList>
    </citation>
    <scope>NUCLEOTIDE SEQUENCE [LARGE SCALE GENOMIC DNA]</scope>
    <source>
        <strain evidence="9 10">2789STDY5834960</strain>
    </source>
</reference>
<dbReference type="AlphaFoldDB" id="A0A173S9A2"/>
<dbReference type="InterPro" id="IPR018062">
    <property type="entry name" value="HTH_AraC-typ_CS"/>
</dbReference>
<sequence length="480" mass="56125">MYKVCIADDEEFVLESVRWRIQQSVIELEIAGVARNGIEAYELYEKVCPDIYFVDINMPLCSGLDFVERVRNLDKNSITKFIIISGYDDFKYMKKAIHAKVSNYILKPIQQQEFTDTLKEVCASLDEIKRKQYEEYGRQWEYFRDFAQRKPVFSGTAVLLYEEGILGKIQKTEDAERFAGTFPHKIWTGIRFHESDNLALMLGEDIWLNEREICDVWEKCGQRGCYLVYKTGKNMDAVGLMWELESTLNVRFWNGSLHLLAAQSVEKQPEEIGLEDLDRAIEDLREEKWQGQLNLIFDKIFESKKNRGILCDFYHSVLILAADKYRQHNFDIPENLKRELYPYALDNCADQGEIRNKINEYIKLIHGKIVQDAGRNDLADQAAAYLEVHYTEDISLSELANEFFVAPGYLAKKFKEKLDITVMQYLENCRMKSAERLLVSTDMNVTEIARSIGYNDANYFTRVFKKKYGMSPRDFRNGKR</sequence>
<evidence type="ECO:0000259" key="8">
    <source>
        <dbReference type="PROSITE" id="PS50110"/>
    </source>
</evidence>
<name>A0A173S9A2_9FIRM</name>
<dbReference type="OrthoDB" id="9794370at2"/>
<dbReference type="EMBL" id="CYXZ01000005">
    <property type="protein sequence ID" value="CUM87094.1"/>
    <property type="molecule type" value="Genomic_DNA"/>
</dbReference>
<keyword evidence="6" id="KW-0597">Phosphoprotein</keyword>
<evidence type="ECO:0000313" key="9">
    <source>
        <dbReference type="EMBL" id="CUM87094.1"/>
    </source>
</evidence>
<dbReference type="InterPro" id="IPR011006">
    <property type="entry name" value="CheY-like_superfamily"/>
</dbReference>